<keyword evidence="1" id="KW-1133">Transmembrane helix</keyword>
<feature type="transmembrane region" description="Helical" evidence="1">
    <location>
        <begin position="55"/>
        <end position="78"/>
    </location>
</feature>
<evidence type="ECO:0000259" key="2">
    <source>
        <dbReference type="Pfam" id="PF14219"/>
    </source>
</evidence>
<organism evidence="3 4">
    <name type="scientific">Actinacidiphila glaucinigra</name>
    <dbReference type="NCBI Taxonomy" id="235986"/>
    <lineage>
        <taxon>Bacteria</taxon>
        <taxon>Bacillati</taxon>
        <taxon>Actinomycetota</taxon>
        <taxon>Actinomycetes</taxon>
        <taxon>Kitasatosporales</taxon>
        <taxon>Streptomycetaceae</taxon>
        <taxon>Actinacidiphila</taxon>
    </lineage>
</organism>
<feature type="transmembrane region" description="Helical" evidence="1">
    <location>
        <begin position="195"/>
        <end position="212"/>
    </location>
</feature>
<reference evidence="3 4" key="1">
    <citation type="submission" date="2017-06" db="EMBL/GenBank/DDBJ databases">
        <authorList>
            <person name="Kim H.J."/>
            <person name="Triplett B.A."/>
        </authorList>
    </citation>
    <scope>NUCLEOTIDE SEQUENCE [LARGE SCALE GENOMIC DNA]</scope>
    <source>
        <strain evidence="3 4">CGMCC 4.1858</strain>
    </source>
</reference>
<keyword evidence="4" id="KW-1185">Reference proteome</keyword>
<dbReference type="InterPro" id="IPR025565">
    <property type="entry name" value="DUF4328"/>
</dbReference>
<gene>
    <name evidence="3" type="ORF">SAMN05216252_107294</name>
</gene>
<evidence type="ECO:0000313" key="3">
    <source>
        <dbReference type="EMBL" id="SNS65841.1"/>
    </source>
</evidence>
<feature type="transmembrane region" description="Helical" evidence="1">
    <location>
        <begin position="107"/>
        <end position="131"/>
    </location>
</feature>
<evidence type="ECO:0000313" key="4">
    <source>
        <dbReference type="Proteomes" id="UP000198280"/>
    </source>
</evidence>
<feature type="transmembrane region" description="Helical" evidence="1">
    <location>
        <begin position="151"/>
        <end position="171"/>
    </location>
</feature>
<dbReference type="Pfam" id="PF14219">
    <property type="entry name" value="DUF4328"/>
    <property type="match status" value="1"/>
</dbReference>
<name>A0A239G9S0_9ACTN</name>
<keyword evidence="1" id="KW-0472">Membrane</keyword>
<proteinExistence type="predicted"/>
<feature type="transmembrane region" description="Helical" evidence="1">
    <location>
        <begin position="232"/>
        <end position="251"/>
    </location>
</feature>
<dbReference type="Proteomes" id="UP000198280">
    <property type="component" value="Unassembled WGS sequence"/>
</dbReference>
<dbReference type="AlphaFoldDB" id="A0A239G9S0"/>
<feature type="domain" description="DUF4328" evidence="2">
    <location>
        <begin position="96"/>
        <end position="255"/>
    </location>
</feature>
<sequence>MSSCPPFGAHVSMLCPWGDSMSFSPVGPPPGAQYPAPYPAPAGPPAATAVLRSPLGLATAVVVLLSLVIAADVVDIVAEASRYALLDTAVGDVLATVDQSALNRSDLWVGVAAGLQLLTLVGSAVLFLIWFHRVRTNGEVFAPNGFEKGRGWAIGGWFIPIAFFWIPSGIARETWVASSQTTQDGRLRPADSGPVAYWWAAWVASWILDALATRVTNENSVYADDLRDAAGFTIAVDAVDILAAVLAILFVRKLTAMQHRKATEGPFALS</sequence>
<dbReference type="EMBL" id="FZOF01000007">
    <property type="protein sequence ID" value="SNS65841.1"/>
    <property type="molecule type" value="Genomic_DNA"/>
</dbReference>
<evidence type="ECO:0000256" key="1">
    <source>
        <dbReference type="SAM" id="Phobius"/>
    </source>
</evidence>
<accession>A0A239G9S0</accession>
<protein>
    <recommendedName>
        <fullName evidence="2">DUF4328 domain-containing protein</fullName>
    </recommendedName>
</protein>
<keyword evidence="1" id="KW-0812">Transmembrane</keyword>